<dbReference type="Proteomes" id="UP000275408">
    <property type="component" value="Unassembled WGS sequence"/>
</dbReference>
<feature type="compositionally biased region" description="Polar residues" evidence="1">
    <location>
        <begin position="869"/>
        <end position="881"/>
    </location>
</feature>
<evidence type="ECO:0000313" key="3">
    <source>
        <dbReference type="EMBL" id="RMX46540.1"/>
    </source>
</evidence>
<feature type="region of interest" description="Disordered" evidence="1">
    <location>
        <begin position="592"/>
        <end position="649"/>
    </location>
</feature>
<dbReference type="SUPFAM" id="SSF103657">
    <property type="entry name" value="BAR/IMD domain-like"/>
    <property type="match status" value="1"/>
</dbReference>
<feature type="region of interest" description="Disordered" evidence="1">
    <location>
        <begin position="752"/>
        <end position="780"/>
    </location>
</feature>
<dbReference type="STRING" id="46731.A0A3M6TYR6"/>
<dbReference type="InterPro" id="IPR031813">
    <property type="entry name" value="DUF4745"/>
</dbReference>
<dbReference type="GO" id="GO:0016601">
    <property type="term" value="P:Rac protein signal transduction"/>
    <property type="evidence" value="ECO:0007669"/>
    <property type="project" value="TreeGrafter"/>
</dbReference>
<reference evidence="3 4" key="1">
    <citation type="journal article" date="2018" name="Sci. Rep.">
        <title>Comparative analysis of the Pocillopora damicornis genome highlights role of immune system in coral evolution.</title>
        <authorList>
            <person name="Cunning R."/>
            <person name="Bay R.A."/>
            <person name="Gillette P."/>
            <person name="Baker A.C."/>
            <person name="Traylor-Knowles N."/>
        </authorList>
    </citation>
    <scope>NUCLEOTIDE SEQUENCE [LARGE SCALE GENOMIC DNA]</scope>
    <source>
        <strain evidence="3">RSMAS</strain>
        <tissue evidence="3">Whole animal</tissue>
    </source>
</reference>
<dbReference type="PANTHER" id="PTHR15703">
    <property type="entry name" value="RIKEN CDNA 4931406P16 GENE"/>
    <property type="match status" value="1"/>
</dbReference>
<name>A0A3M6TYR6_POCDA</name>
<dbReference type="InterPro" id="IPR027267">
    <property type="entry name" value="AH/BAR_dom_sf"/>
</dbReference>
<feature type="region of interest" description="Disordered" evidence="1">
    <location>
        <begin position="819"/>
        <end position="895"/>
    </location>
</feature>
<dbReference type="OrthoDB" id="5963004at2759"/>
<evidence type="ECO:0000259" key="2">
    <source>
        <dbReference type="Pfam" id="PF15923"/>
    </source>
</evidence>
<evidence type="ECO:0000313" key="4">
    <source>
        <dbReference type="Proteomes" id="UP000275408"/>
    </source>
</evidence>
<feature type="compositionally biased region" description="Polar residues" evidence="1">
    <location>
        <begin position="819"/>
        <end position="831"/>
    </location>
</feature>
<feature type="domain" description="DUF4745" evidence="2">
    <location>
        <begin position="38"/>
        <end position="122"/>
    </location>
</feature>
<feature type="region of interest" description="Disordered" evidence="1">
    <location>
        <begin position="1110"/>
        <end position="1149"/>
    </location>
</feature>
<proteinExistence type="predicted"/>
<feature type="compositionally biased region" description="Basic and acidic residues" evidence="1">
    <location>
        <begin position="852"/>
        <end position="868"/>
    </location>
</feature>
<protein>
    <recommendedName>
        <fullName evidence="2">DUF4745 domain-containing protein</fullName>
    </recommendedName>
</protein>
<dbReference type="GO" id="GO:1905762">
    <property type="term" value="F:CCR4-NOT complex binding"/>
    <property type="evidence" value="ECO:0007669"/>
    <property type="project" value="TreeGrafter"/>
</dbReference>
<evidence type="ECO:0000256" key="1">
    <source>
        <dbReference type="SAM" id="MobiDB-lite"/>
    </source>
</evidence>
<dbReference type="InterPro" id="IPR043385">
    <property type="entry name" value="GARRE1"/>
</dbReference>
<organism evidence="3 4">
    <name type="scientific">Pocillopora damicornis</name>
    <name type="common">Cauliflower coral</name>
    <name type="synonym">Millepora damicornis</name>
    <dbReference type="NCBI Taxonomy" id="46731"/>
    <lineage>
        <taxon>Eukaryota</taxon>
        <taxon>Metazoa</taxon>
        <taxon>Cnidaria</taxon>
        <taxon>Anthozoa</taxon>
        <taxon>Hexacorallia</taxon>
        <taxon>Scleractinia</taxon>
        <taxon>Astrocoeniina</taxon>
        <taxon>Pocilloporidae</taxon>
        <taxon>Pocillopora</taxon>
    </lineage>
</organism>
<feature type="region of interest" description="Disordered" evidence="1">
    <location>
        <begin position="1226"/>
        <end position="1252"/>
    </location>
</feature>
<dbReference type="AlphaFoldDB" id="A0A3M6TYR6"/>
<dbReference type="Pfam" id="PF15923">
    <property type="entry name" value="DUF4745"/>
    <property type="match status" value="1"/>
</dbReference>
<feature type="compositionally biased region" description="Basic and acidic residues" evidence="1">
    <location>
        <begin position="760"/>
        <end position="778"/>
    </location>
</feature>
<dbReference type="PANTHER" id="PTHR15703:SF3">
    <property type="entry name" value="GRANULE ASSOCIATED RAC AND RHOG EFFECTOR PROTEIN 1"/>
    <property type="match status" value="1"/>
</dbReference>
<accession>A0A3M6TYR6</accession>
<sequence length="1252" mass="137018">MDSVRYLSYHQWKESKDDVSVTYHQRLLANVEALEANVGAIDKLITGYLDATKGFCGAGSQLAEAFSTVLKETPLLEISQQLKQVVEEIDHVAHKSSVHITSSHILGTLCEFTATLPGLRRAIEAHKRSVQNYESCQENLDWLERDDSFVNSDGKRLKTTRQRFRAATEELTNEEEKLYRSFSEVEENRVKMLGSCFLSLLQVQSQFLSSSADLTTSLGGFHEIGDYLRDREVTLALKDATATWLSLAQSNQALRQGEMLSREQLQFLTLGAQGELADPERKELILKVNNLLKNYKKVFNQAPTPEADIPAGFHRNPRGIELALKGCCSEVEAMAAGGVTEAVTAQEMELQILKQIPKLQLKIGYVLTEVCSSPSKANDNYKSKLHCIRDLVSSVAKQNDIPLNRDTLDMFVLMVLYEACSPACSSAAKTAVQLLFGKAHLVTTKPSKEKNTRLAQVYVKGTSIHVEVSTTWIITEDSSTFACLSKDLDFPSPLGTVDAVYTSKFSLMDYLEDKERPLPAIHVKRRNLSKSPPLLTKLDISPNHKHKSFRKTFTKATSKIFSRKSVTSKAVNNLNAVVDASNQNVLSGAGAKQELSGYRTSVASSTDTGEEHDTDIDDPAPLPPPRPRHWARRAKEQSMAPESISSTSGKIVEELSKADDPLSPSDWSKSVPQFPLPTFKSTMPYCQSELSLASQEELTDVINFLSGAPIKHRLISDDDANPSMAESHMTPIDSGLGSIYSVALSNITVPSSATACPNEETEKKETCNKSQSETKERVNTPVLNLCEGVNSSQGTMVTTETQTSPSTETCPVLFVKSANADNESQPEQNQPAKEDKEGGVKNPVLELPPDNTKSESENKTVDGAEKKTNTPQPVLLSQTKQDGSDLSVKSTDSAPLADAPTLSITINQQVKQSKTPSPVLVTVSSDECPDEKTVTISESLRSVWENASPPSDSSDIISEGSLLHKKDIHGSQDTLYHSCWSLSDFPGNEKNDEANEDAKSLNESLLPSNSGPGLMDLGLKWSSYGNSIHGNPVWANIPSASASNWNQSQESLTADGSGRGKTVFSLGLGITGPDLLAAARGGSCEAMPTDSVSFIPNVGKPWSVEDLAQKNPWSSRDSSPPPLWAKTTSLTEDTLRPSHHRPPLPPQHYSDPFLPRENWWPQGRGAVPSGYPHPSYARYHTNLQRQRAFDNMPYGKLGTLQRGRGTAGAQSAFQPVLTGFRKQGQQLPQAHLQVPSHYGAGHGTQYKSNPRF</sequence>
<dbReference type="Gene3D" id="1.20.1270.60">
    <property type="entry name" value="Arfaptin homology (AH) domain/BAR domain"/>
    <property type="match status" value="1"/>
</dbReference>
<gene>
    <name evidence="3" type="ORF">pdam_00021704</name>
</gene>
<feature type="compositionally biased region" description="Acidic residues" evidence="1">
    <location>
        <begin position="608"/>
        <end position="618"/>
    </location>
</feature>
<dbReference type="EMBL" id="RCHS01002679">
    <property type="protein sequence ID" value="RMX46540.1"/>
    <property type="molecule type" value="Genomic_DNA"/>
</dbReference>
<feature type="compositionally biased region" description="Polar residues" evidence="1">
    <location>
        <begin position="598"/>
        <end position="607"/>
    </location>
</feature>
<dbReference type="CDD" id="cd07307">
    <property type="entry name" value="BAR"/>
    <property type="match status" value="1"/>
</dbReference>
<comment type="caution">
    <text evidence="3">The sequence shown here is derived from an EMBL/GenBank/DDBJ whole genome shotgun (WGS) entry which is preliminary data.</text>
</comment>
<keyword evidence="4" id="KW-1185">Reference proteome</keyword>